<reference evidence="2 3" key="1">
    <citation type="journal article" date="2012" name="Eukaryot. Cell">
        <title>Genome sequence of the fungus Glarea lozoyensis: the first genome sequence of a species from the Helotiaceae family.</title>
        <authorList>
            <person name="Youssar L."/>
            <person name="Gruening B.A."/>
            <person name="Erxleben A."/>
            <person name="Guenther S."/>
            <person name="Huettel W."/>
        </authorList>
    </citation>
    <scope>NUCLEOTIDE SEQUENCE [LARGE SCALE GENOMIC DNA]</scope>
    <source>
        <strain evidence="3">ATCC 74030 / MF5533</strain>
    </source>
</reference>
<dbReference type="Proteomes" id="UP000005446">
    <property type="component" value="Unassembled WGS sequence"/>
</dbReference>
<name>H0EL46_GLAL7</name>
<dbReference type="InParanoid" id="H0EL46"/>
<evidence type="ECO:0000313" key="3">
    <source>
        <dbReference type="Proteomes" id="UP000005446"/>
    </source>
</evidence>
<keyword evidence="3" id="KW-1185">Reference proteome</keyword>
<evidence type="ECO:0000313" key="2">
    <source>
        <dbReference type="EMBL" id="EHL00889.1"/>
    </source>
</evidence>
<protein>
    <submittedName>
        <fullName evidence="2">Uncharacterized protein</fullName>
    </submittedName>
</protein>
<dbReference type="AlphaFoldDB" id="H0EL46"/>
<feature type="compositionally biased region" description="Polar residues" evidence="1">
    <location>
        <begin position="16"/>
        <end position="25"/>
    </location>
</feature>
<evidence type="ECO:0000256" key="1">
    <source>
        <dbReference type="SAM" id="MobiDB-lite"/>
    </source>
</evidence>
<dbReference type="HOGENOM" id="CLU_2291984_0_0_1"/>
<proteinExistence type="predicted"/>
<feature type="region of interest" description="Disordered" evidence="1">
    <location>
        <begin position="1"/>
        <end position="29"/>
    </location>
</feature>
<gene>
    <name evidence="2" type="ORF">M7I_3282</name>
</gene>
<organism evidence="2 3">
    <name type="scientific">Glarea lozoyensis (strain ATCC 74030 / MF5533)</name>
    <dbReference type="NCBI Taxonomy" id="1104152"/>
    <lineage>
        <taxon>Eukaryota</taxon>
        <taxon>Fungi</taxon>
        <taxon>Dikarya</taxon>
        <taxon>Ascomycota</taxon>
        <taxon>Pezizomycotina</taxon>
        <taxon>Leotiomycetes</taxon>
        <taxon>Helotiales</taxon>
        <taxon>Helotiaceae</taxon>
        <taxon>Glarea</taxon>
    </lineage>
</organism>
<dbReference type="EMBL" id="AGUE01000073">
    <property type="protein sequence ID" value="EHL00889.1"/>
    <property type="molecule type" value="Genomic_DNA"/>
</dbReference>
<sequence>MPKDIRGMGPLAEAFGSSTAKTNPRSPRCLRSYIKSPNLTDDPSSAIIISPFTNAIEISHTTASLAGTRIQSLGNLDPTLFQNSSILNPGNSKRLLLSPTP</sequence>
<accession>H0EL46</accession>
<comment type="caution">
    <text evidence="2">The sequence shown here is derived from an EMBL/GenBank/DDBJ whole genome shotgun (WGS) entry which is preliminary data.</text>
</comment>